<accession>D9Q205</accession>
<name>D9Q205_ACIS3</name>
<protein>
    <recommendedName>
        <fullName evidence="3">Dinitrogenase iron-molybdenum cofactor biosynthesis domain-containing protein</fullName>
    </recommendedName>
</protein>
<reference evidence="1 2" key="1">
    <citation type="journal article" date="2010" name="Appl. Environ. Microbiol.">
        <title>The genome sequence of the crenarchaeon Acidilobus saccharovorans supports a new order, Acidilobales, and suggests an important ecological role in terrestrial acidic hot springs.</title>
        <authorList>
            <person name="Mardanov A.V."/>
            <person name="Svetlitchnyi V.A."/>
            <person name="Beletsky A.V."/>
            <person name="Prokofeva M.I."/>
            <person name="Bonch-Osmolovskaya E.A."/>
            <person name="Ravin N.V."/>
            <person name="Skryabin K.G."/>
        </authorList>
    </citation>
    <scope>NUCLEOTIDE SEQUENCE [LARGE SCALE GENOMIC DNA]</scope>
    <source>
        <strain evidence="2">DSM 16705 / JCM 18335 / VKM B-2471 / 345-15</strain>
    </source>
</reference>
<dbReference type="HOGENOM" id="CLU_167327_0_0_2"/>
<organism evidence="1 2">
    <name type="scientific">Acidilobus saccharovorans (strain DSM 16705 / JCM 18335 / VKM B-2471 / 345-15)</name>
    <dbReference type="NCBI Taxonomy" id="666510"/>
    <lineage>
        <taxon>Archaea</taxon>
        <taxon>Thermoproteota</taxon>
        <taxon>Thermoprotei</taxon>
        <taxon>Acidilobales</taxon>
        <taxon>Acidilobaceae</taxon>
        <taxon>Acidilobus</taxon>
    </lineage>
</organism>
<sequence length="120" mass="13238">MRIAIFYGGQDFALQPLSRAEVLGIIDEEQKVVEQYENPAPEMGSQAAIEGLIELGAKAVIVRDDTLSQSEYKALKGQVKFMPTQLGNLYDVLEHLEEVKQGAKDQLEGLEQGESAQQES</sequence>
<dbReference type="STRING" id="666510.ASAC_0938"/>
<evidence type="ECO:0008006" key="3">
    <source>
        <dbReference type="Google" id="ProtNLM"/>
    </source>
</evidence>
<dbReference type="OrthoDB" id="55683at2157"/>
<dbReference type="KEGG" id="asc:ASAC_0938"/>
<gene>
    <name evidence="1" type="ordered locus">ASAC_0938</name>
</gene>
<dbReference type="SUPFAM" id="SSF53146">
    <property type="entry name" value="Nitrogenase accessory factor-like"/>
    <property type="match status" value="1"/>
</dbReference>
<evidence type="ECO:0000313" key="1">
    <source>
        <dbReference type="EMBL" id="ADL19343.1"/>
    </source>
</evidence>
<evidence type="ECO:0000313" key="2">
    <source>
        <dbReference type="Proteomes" id="UP000000346"/>
    </source>
</evidence>
<keyword evidence="2" id="KW-1185">Reference proteome</keyword>
<dbReference type="InParanoid" id="D9Q205"/>
<proteinExistence type="predicted"/>
<dbReference type="eggNOG" id="arCOG02738">
    <property type="taxonomic scope" value="Archaea"/>
</dbReference>
<dbReference type="GeneID" id="9499179"/>
<dbReference type="Proteomes" id="UP000000346">
    <property type="component" value="Chromosome"/>
</dbReference>
<dbReference type="AlphaFoldDB" id="D9Q205"/>
<dbReference type="EMBL" id="CP001742">
    <property type="protein sequence ID" value="ADL19343.1"/>
    <property type="molecule type" value="Genomic_DNA"/>
</dbReference>
<dbReference type="RefSeq" id="WP_013266855.1">
    <property type="nucleotide sequence ID" value="NC_014374.1"/>
</dbReference>
<dbReference type="InterPro" id="IPR036105">
    <property type="entry name" value="DiNase_FeMo-co_biosyn_sf"/>
</dbReference>